<organism evidence="2 3">
    <name type="scientific">Ameca splendens</name>
    <dbReference type="NCBI Taxonomy" id="208324"/>
    <lineage>
        <taxon>Eukaryota</taxon>
        <taxon>Metazoa</taxon>
        <taxon>Chordata</taxon>
        <taxon>Craniata</taxon>
        <taxon>Vertebrata</taxon>
        <taxon>Euteleostomi</taxon>
        <taxon>Actinopterygii</taxon>
        <taxon>Neopterygii</taxon>
        <taxon>Teleostei</taxon>
        <taxon>Neoteleostei</taxon>
        <taxon>Acanthomorphata</taxon>
        <taxon>Ovalentaria</taxon>
        <taxon>Atherinomorphae</taxon>
        <taxon>Cyprinodontiformes</taxon>
        <taxon>Goodeidae</taxon>
        <taxon>Ameca</taxon>
    </lineage>
</organism>
<evidence type="ECO:0000256" key="1">
    <source>
        <dbReference type="SAM" id="Phobius"/>
    </source>
</evidence>
<gene>
    <name evidence="2" type="ORF">AMECASPLE_008526</name>
</gene>
<protein>
    <submittedName>
        <fullName evidence="2">Uncharacterized protein</fullName>
    </submittedName>
</protein>
<feature type="transmembrane region" description="Helical" evidence="1">
    <location>
        <begin position="81"/>
        <end position="101"/>
    </location>
</feature>
<reference evidence="2 3" key="1">
    <citation type="submission" date="2021-06" db="EMBL/GenBank/DDBJ databases">
        <authorList>
            <person name="Palmer J.M."/>
        </authorList>
    </citation>
    <scope>NUCLEOTIDE SEQUENCE [LARGE SCALE GENOMIC DNA]</scope>
    <source>
        <strain evidence="2 3">AS_MEX2019</strain>
        <tissue evidence="2">Muscle</tissue>
    </source>
</reference>
<proteinExistence type="predicted"/>
<evidence type="ECO:0000313" key="2">
    <source>
        <dbReference type="EMBL" id="MEQ2283171.1"/>
    </source>
</evidence>
<name>A0ABV0XP22_9TELE</name>
<feature type="transmembrane region" description="Helical" evidence="1">
    <location>
        <begin position="29"/>
        <end position="60"/>
    </location>
</feature>
<evidence type="ECO:0000313" key="3">
    <source>
        <dbReference type="Proteomes" id="UP001469553"/>
    </source>
</evidence>
<comment type="caution">
    <text evidence="2">The sequence shown here is derived from an EMBL/GenBank/DDBJ whole genome shotgun (WGS) entry which is preliminary data.</text>
</comment>
<sequence length="116" mass="12880">MHLRLQKEKVNPLRKSLLHALLMGGAHDIIHTVCLTSLLCLLHAVCLAVVPIAPCIPVLCKAEKAFSTPVIACLQTLTPPLHSLFVVFLLFQAFFFFGSHLQTIVNADMLFVYRLS</sequence>
<keyword evidence="1" id="KW-0812">Transmembrane</keyword>
<dbReference type="Proteomes" id="UP001469553">
    <property type="component" value="Unassembled WGS sequence"/>
</dbReference>
<accession>A0ABV0XP22</accession>
<keyword evidence="3" id="KW-1185">Reference proteome</keyword>
<keyword evidence="1" id="KW-0472">Membrane</keyword>
<dbReference type="EMBL" id="JAHRIP010009859">
    <property type="protein sequence ID" value="MEQ2283171.1"/>
    <property type="molecule type" value="Genomic_DNA"/>
</dbReference>
<keyword evidence="1" id="KW-1133">Transmembrane helix</keyword>